<organism evidence="1 2">
    <name type="scientific">Methanobrevibacter thaueri</name>
    <dbReference type="NCBI Taxonomy" id="190975"/>
    <lineage>
        <taxon>Archaea</taxon>
        <taxon>Methanobacteriati</taxon>
        <taxon>Methanobacteriota</taxon>
        <taxon>Methanomada group</taxon>
        <taxon>Methanobacteria</taxon>
        <taxon>Methanobacteriales</taxon>
        <taxon>Methanobacteriaceae</taxon>
        <taxon>Methanobrevibacter</taxon>
    </lineage>
</organism>
<comment type="caution">
    <text evidence="1">The sequence shown here is derived from an EMBL/GenBank/DDBJ whole genome shotgun (WGS) entry which is preliminary data.</text>
</comment>
<evidence type="ECO:0000313" key="1">
    <source>
        <dbReference type="EMBL" id="PWB87877.1"/>
    </source>
</evidence>
<gene>
    <name evidence="1" type="ORF">MBBTH_04640</name>
</gene>
<dbReference type="RefSeq" id="WP_279305932.1">
    <property type="nucleotide sequence ID" value="NZ_MZGS01000016.1"/>
</dbReference>
<proteinExistence type="predicted"/>
<name>A0A315XNB7_9EURY</name>
<dbReference type="EMBL" id="MZGS01000016">
    <property type="protein sequence ID" value="PWB87877.1"/>
    <property type="molecule type" value="Genomic_DNA"/>
</dbReference>
<keyword evidence="2" id="KW-1185">Reference proteome</keyword>
<dbReference type="AlphaFoldDB" id="A0A315XNB7"/>
<accession>A0A315XNB7</accession>
<reference evidence="1 2" key="1">
    <citation type="submission" date="2017-03" db="EMBL/GenBank/DDBJ databases">
        <title>Genome sequence of Methanobrevibacter thaueri.</title>
        <authorList>
            <person name="Poehlein A."/>
            <person name="Seedorf H."/>
            <person name="Daniel R."/>
        </authorList>
    </citation>
    <scope>NUCLEOTIDE SEQUENCE [LARGE SCALE GENOMIC DNA]</scope>
    <source>
        <strain evidence="1 2">DSM 11995</strain>
    </source>
</reference>
<evidence type="ECO:0000313" key="2">
    <source>
        <dbReference type="Proteomes" id="UP000251717"/>
    </source>
</evidence>
<dbReference type="Proteomes" id="UP000251717">
    <property type="component" value="Unassembled WGS sequence"/>
</dbReference>
<protein>
    <submittedName>
        <fullName evidence="1">Uncharacterized protein</fullName>
    </submittedName>
</protein>
<sequence>MEGNNFISSLESFDVEFYVAHKEFLNEVEMKVSTIDFEELGI</sequence>